<protein>
    <recommendedName>
        <fullName evidence="6">PDZ domain-containing protein</fullName>
    </recommendedName>
</protein>
<reference evidence="9" key="2">
    <citation type="submission" date="2012-11" db="EMBL/GenBank/DDBJ databases">
        <authorList>
            <person name="Kuo A."/>
            <person name="Curtis B.A."/>
            <person name="Tanifuji G."/>
            <person name="Burki F."/>
            <person name="Gruber A."/>
            <person name="Irimia M."/>
            <person name="Maruyama S."/>
            <person name="Arias M.C."/>
            <person name="Ball S.G."/>
            <person name="Gile G.H."/>
            <person name="Hirakawa Y."/>
            <person name="Hopkins J.F."/>
            <person name="Rensing S.A."/>
            <person name="Schmutz J."/>
            <person name="Symeonidi A."/>
            <person name="Elias M."/>
            <person name="Eveleigh R.J."/>
            <person name="Herman E.K."/>
            <person name="Klute M.J."/>
            <person name="Nakayama T."/>
            <person name="Obornik M."/>
            <person name="Reyes-Prieto A."/>
            <person name="Armbrust E.V."/>
            <person name="Aves S.J."/>
            <person name="Beiko R.G."/>
            <person name="Coutinho P."/>
            <person name="Dacks J.B."/>
            <person name="Durnford D.G."/>
            <person name="Fast N.M."/>
            <person name="Green B.R."/>
            <person name="Grisdale C."/>
            <person name="Hempe F."/>
            <person name="Henrissat B."/>
            <person name="Hoppner M.P."/>
            <person name="Ishida K.-I."/>
            <person name="Kim E."/>
            <person name="Koreny L."/>
            <person name="Kroth P.G."/>
            <person name="Liu Y."/>
            <person name="Malik S.-B."/>
            <person name="Maier U.G."/>
            <person name="McRose D."/>
            <person name="Mock T."/>
            <person name="Neilson J.A."/>
            <person name="Onodera N.T."/>
            <person name="Poole A.M."/>
            <person name="Pritham E.J."/>
            <person name="Richards T.A."/>
            <person name="Rocap G."/>
            <person name="Roy S.W."/>
            <person name="Sarai C."/>
            <person name="Schaack S."/>
            <person name="Shirato S."/>
            <person name="Slamovits C.H."/>
            <person name="Spencer D.F."/>
            <person name="Suzuki S."/>
            <person name="Worden A.Z."/>
            <person name="Zauner S."/>
            <person name="Barry K."/>
            <person name="Bell C."/>
            <person name="Bharti A.K."/>
            <person name="Crow J.A."/>
            <person name="Grimwood J."/>
            <person name="Kramer R."/>
            <person name="Lindquist E."/>
            <person name="Lucas S."/>
            <person name="Salamov A."/>
            <person name="McFadden G.I."/>
            <person name="Lane C.E."/>
            <person name="Keeling P.J."/>
            <person name="Gray M.W."/>
            <person name="Grigoriev I.V."/>
            <person name="Archibald J.M."/>
        </authorList>
    </citation>
    <scope>NUCLEOTIDE SEQUENCE</scope>
    <source>
        <strain evidence="9">CCMP2712</strain>
    </source>
</reference>
<dbReference type="eggNOG" id="ENOG502QSWI">
    <property type="taxonomic scope" value="Eukaryota"/>
</dbReference>
<dbReference type="SUPFAM" id="SSF52096">
    <property type="entry name" value="ClpP/crotonase"/>
    <property type="match status" value="1"/>
</dbReference>
<evidence type="ECO:0000256" key="5">
    <source>
        <dbReference type="SAM" id="SignalP"/>
    </source>
</evidence>
<dbReference type="GO" id="GO:0006508">
    <property type="term" value="P:proteolysis"/>
    <property type="evidence" value="ECO:0007669"/>
    <property type="project" value="UniProtKB-KW"/>
</dbReference>
<evidence type="ECO:0000313" key="9">
    <source>
        <dbReference type="Proteomes" id="UP000011087"/>
    </source>
</evidence>
<dbReference type="SMART" id="SM00228">
    <property type="entry name" value="PDZ"/>
    <property type="match status" value="1"/>
</dbReference>
<feature type="domain" description="PDZ" evidence="6">
    <location>
        <begin position="89"/>
        <end position="161"/>
    </location>
</feature>
<dbReference type="PANTHER" id="PTHR32060:SF30">
    <property type="entry name" value="CARBOXY-TERMINAL PROCESSING PROTEASE CTPA"/>
    <property type="match status" value="1"/>
</dbReference>
<dbReference type="GO" id="GO:0007165">
    <property type="term" value="P:signal transduction"/>
    <property type="evidence" value="ECO:0007669"/>
    <property type="project" value="TreeGrafter"/>
</dbReference>
<dbReference type="InterPro" id="IPR041489">
    <property type="entry name" value="PDZ_6"/>
</dbReference>
<evidence type="ECO:0000256" key="1">
    <source>
        <dbReference type="ARBA" id="ARBA00009179"/>
    </source>
</evidence>
<dbReference type="InterPro" id="IPR004447">
    <property type="entry name" value="Peptidase_S41A"/>
</dbReference>
<keyword evidence="9" id="KW-1185">Reference proteome</keyword>
<keyword evidence="2" id="KW-0645">Protease</keyword>
<dbReference type="SUPFAM" id="SSF50156">
    <property type="entry name" value="PDZ domain-like"/>
    <property type="match status" value="1"/>
</dbReference>
<dbReference type="Gene3D" id="2.30.42.10">
    <property type="match status" value="1"/>
</dbReference>
<organism evidence="7">
    <name type="scientific">Guillardia theta (strain CCMP2712)</name>
    <name type="common">Cryptophyte</name>
    <dbReference type="NCBI Taxonomy" id="905079"/>
    <lineage>
        <taxon>Eukaryota</taxon>
        <taxon>Cryptophyceae</taxon>
        <taxon>Pyrenomonadales</taxon>
        <taxon>Geminigeraceae</taxon>
        <taxon>Guillardia</taxon>
    </lineage>
</organism>
<evidence type="ECO:0000313" key="7">
    <source>
        <dbReference type="EMBL" id="EKX54045.1"/>
    </source>
</evidence>
<feature type="signal peptide" evidence="5">
    <location>
        <begin position="1"/>
        <end position="19"/>
    </location>
</feature>
<dbReference type="InterPro" id="IPR036034">
    <property type="entry name" value="PDZ_sf"/>
</dbReference>
<dbReference type="Pfam" id="PF17820">
    <property type="entry name" value="PDZ_6"/>
    <property type="match status" value="1"/>
</dbReference>
<feature type="chain" id="PRO_5008772022" description="PDZ domain-containing protein" evidence="5">
    <location>
        <begin position="20"/>
        <end position="377"/>
    </location>
</feature>
<dbReference type="GeneID" id="17310640"/>
<dbReference type="InterPro" id="IPR029045">
    <property type="entry name" value="ClpP/crotonase-like_dom_sf"/>
</dbReference>
<evidence type="ECO:0000259" key="6">
    <source>
        <dbReference type="PROSITE" id="PS50106"/>
    </source>
</evidence>
<accession>L1K0R7</accession>
<dbReference type="CDD" id="cd07560">
    <property type="entry name" value="Peptidase_S41_CPP"/>
    <property type="match status" value="1"/>
</dbReference>
<dbReference type="EMBL" id="JH992968">
    <property type="protein sequence ID" value="EKX54045.1"/>
    <property type="molecule type" value="Genomic_DNA"/>
</dbReference>
<evidence type="ECO:0000256" key="3">
    <source>
        <dbReference type="ARBA" id="ARBA00022801"/>
    </source>
</evidence>
<dbReference type="KEGG" id="gtt:GUITHDRAFT_156910"/>
<dbReference type="NCBIfam" id="TIGR00225">
    <property type="entry name" value="prc"/>
    <property type="match status" value="1"/>
</dbReference>
<comment type="similarity">
    <text evidence="1">Belongs to the peptidase S41A family.</text>
</comment>
<evidence type="ECO:0000256" key="4">
    <source>
        <dbReference type="ARBA" id="ARBA00022825"/>
    </source>
</evidence>
<dbReference type="CDD" id="cd06782">
    <property type="entry name" value="cpPDZ_CPP-like"/>
    <property type="match status" value="1"/>
</dbReference>
<dbReference type="InterPro" id="IPR005151">
    <property type="entry name" value="Tail-specific_protease"/>
</dbReference>
<dbReference type="InterPro" id="IPR001478">
    <property type="entry name" value="PDZ"/>
</dbReference>
<proteinExistence type="inferred from homology"/>
<dbReference type="OrthoDB" id="43580at2759"/>
<reference evidence="7 9" key="1">
    <citation type="journal article" date="2012" name="Nature">
        <title>Algal genomes reveal evolutionary mosaicism and the fate of nucleomorphs.</title>
        <authorList>
            <consortium name="DOE Joint Genome Institute"/>
            <person name="Curtis B.A."/>
            <person name="Tanifuji G."/>
            <person name="Burki F."/>
            <person name="Gruber A."/>
            <person name="Irimia M."/>
            <person name="Maruyama S."/>
            <person name="Arias M.C."/>
            <person name="Ball S.G."/>
            <person name="Gile G.H."/>
            <person name="Hirakawa Y."/>
            <person name="Hopkins J.F."/>
            <person name="Kuo A."/>
            <person name="Rensing S.A."/>
            <person name="Schmutz J."/>
            <person name="Symeonidi A."/>
            <person name="Elias M."/>
            <person name="Eveleigh R.J."/>
            <person name="Herman E.K."/>
            <person name="Klute M.J."/>
            <person name="Nakayama T."/>
            <person name="Obornik M."/>
            <person name="Reyes-Prieto A."/>
            <person name="Armbrust E.V."/>
            <person name="Aves S.J."/>
            <person name="Beiko R.G."/>
            <person name="Coutinho P."/>
            <person name="Dacks J.B."/>
            <person name="Durnford D.G."/>
            <person name="Fast N.M."/>
            <person name="Green B.R."/>
            <person name="Grisdale C.J."/>
            <person name="Hempel F."/>
            <person name="Henrissat B."/>
            <person name="Hoppner M.P."/>
            <person name="Ishida K."/>
            <person name="Kim E."/>
            <person name="Koreny L."/>
            <person name="Kroth P.G."/>
            <person name="Liu Y."/>
            <person name="Malik S.B."/>
            <person name="Maier U.G."/>
            <person name="McRose D."/>
            <person name="Mock T."/>
            <person name="Neilson J.A."/>
            <person name="Onodera N.T."/>
            <person name="Poole A.M."/>
            <person name="Pritham E.J."/>
            <person name="Richards T.A."/>
            <person name="Rocap G."/>
            <person name="Roy S.W."/>
            <person name="Sarai C."/>
            <person name="Schaack S."/>
            <person name="Shirato S."/>
            <person name="Slamovits C.H."/>
            <person name="Spencer D.F."/>
            <person name="Suzuki S."/>
            <person name="Worden A.Z."/>
            <person name="Zauner S."/>
            <person name="Barry K."/>
            <person name="Bell C."/>
            <person name="Bharti A.K."/>
            <person name="Crow J.A."/>
            <person name="Grimwood J."/>
            <person name="Kramer R."/>
            <person name="Lindquist E."/>
            <person name="Lucas S."/>
            <person name="Salamov A."/>
            <person name="McFadden G.I."/>
            <person name="Lane C.E."/>
            <person name="Keeling P.J."/>
            <person name="Gray M.W."/>
            <person name="Grigoriev I.V."/>
            <person name="Archibald J.M."/>
        </authorList>
    </citation>
    <scope>NUCLEOTIDE SEQUENCE</scope>
    <source>
        <strain evidence="7 9">CCMP2712</strain>
    </source>
</reference>
<reference evidence="8" key="3">
    <citation type="submission" date="2016-03" db="UniProtKB">
        <authorList>
            <consortium name="EnsemblProtists"/>
        </authorList>
    </citation>
    <scope>IDENTIFICATION</scope>
</reference>
<dbReference type="Gene3D" id="3.30.750.44">
    <property type="match status" value="1"/>
</dbReference>
<evidence type="ECO:0000313" key="8">
    <source>
        <dbReference type="EnsemblProtists" id="EKX54045"/>
    </source>
</evidence>
<dbReference type="SMART" id="SM00245">
    <property type="entry name" value="TSPc"/>
    <property type="match status" value="1"/>
</dbReference>
<dbReference type="PROSITE" id="PS50106">
    <property type="entry name" value="PDZ"/>
    <property type="match status" value="1"/>
</dbReference>
<dbReference type="HOGENOM" id="CLU_017295_0_0_1"/>
<dbReference type="Proteomes" id="UP000011087">
    <property type="component" value="Unassembled WGS sequence"/>
</dbReference>
<dbReference type="PaxDb" id="55529-EKX54045"/>
<dbReference type="STRING" id="905079.L1K0R7"/>
<dbReference type="Pfam" id="PF03572">
    <property type="entry name" value="Peptidase_S41"/>
    <property type="match status" value="1"/>
</dbReference>
<dbReference type="PANTHER" id="PTHR32060">
    <property type="entry name" value="TAIL-SPECIFIC PROTEASE"/>
    <property type="match status" value="1"/>
</dbReference>
<sequence length="377" mass="40669">MLLFATVSFFLGQPTISHAEFSQEQALAADVWSVVDATFVDRTFNNHDWMKLRQNVVKREYSDRQQVYDAISKDLLEPLGDKYTRFIDPVKFEALKNSIVSGIGVTLSLDKQNKLVKIVDVLDASPAAEAGLKRGSLVVQVNGIPTDDGKSTPDDVAALLRGPTATKAKLKLRLPGSQEETEVTLERRKVAVKPVTGGMNGKTSLLVSYIKIKQFDTQTAELVKDVMQKNLAAGATCHVLDLRDNAGGYFRAGVDTAALFLPAGKPIVYVVNKDGLQDSFSSSADGLDTRNPLFLLVNGNTASASEIVTGALKDLGRAKVLGEKTFGKGVVQTVTPLFDGSAVASTIARYETPNHEDINKKGIEVDGTEKDLACPDP</sequence>
<dbReference type="AlphaFoldDB" id="L1K0R7"/>
<dbReference type="EnsemblProtists" id="EKX54045">
    <property type="protein sequence ID" value="EKX54045"/>
    <property type="gene ID" value="GUITHDRAFT_156910"/>
</dbReference>
<evidence type="ECO:0000256" key="2">
    <source>
        <dbReference type="ARBA" id="ARBA00022670"/>
    </source>
</evidence>
<dbReference type="GO" id="GO:0004175">
    <property type="term" value="F:endopeptidase activity"/>
    <property type="evidence" value="ECO:0007669"/>
    <property type="project" value="TreeGrafter"/>
</dbReference>
<dbReference type="OMA" id="TWSIVDE"/>
<keyword evidence="3" id="KW-0378">Hydrolase</keyword>
<dbReference type="Gene3D" id="3.90.226.10">
    <property type="entry name" value="2-enoyl-CoA Hydratase, Chain A, domain 1"/>
    <property type="match status" value="1"/>
</dbReference>
<dbReference type="GO" id="GO:0008236">
    <property type="term" value="F:serine-type peptidase activity"/>
    <property type="evidence" value="ECO:0007669"/>
    <property type="project" value="UniProtKB-KW"/>
</dbReference>
<name>L1K0R7_GUITC</name>
<keyword evidence="4" id="KW-0720">Serine protease</keyword>
<keyword evidence="5" id="KW-0732">Signal</keyword>
<gene>
    <name evidence="7" type="ORF">GUITHDRAFT_156910</name>
</gene>
<dbReference type="RefSeq" id="XP_005841025.1">
    <property type="nucleotide sequence ID" value="XM_005840968.1"/>
</dbReference>